<evidence type="ECO:0000256" key="1">
    <source>
        <dbReference type="SAM" id="Phobius"/>
    </source>
</evidence>
<dbReference type="PANTHER" id="PTHR42941">
    <property type="entry name" value="SLL1037 PROTEIN"/>
    <property type="match status" value="1"/>
</dbReference>
<keyword evidence="1" id="KW-0812">Transmembrane</keyword>
<dbReference type="Gene3D" id="3.40.190.10">
    <property type="entry name" value="Periplasmic binding protein-like II"/>
    <property type="match status" value="2"/>
</dbReference>
<evidence type="ECO:0000313" key="3">
    <source>
        <dbReference type="Proteomes" id="UP000245137"/>
    </source>
</evidence>
<proteinExistence type="predicted"/>
<gene>
    <name evidence="2" type="ORF">C5689_00175</name>
</gene>
<dbReference type="EMBL" id="PUIV01000001">
    <property type="protein sequence ID" value="PWB95578.1"/>
    <property type="molecule type" value="Genomic_DNA"/>
</dbReference>
<accession>A0A2U1SVE5</accession>
<reference evidence="2 3" key="1">
    <citation type="journal article" date="2018" name="Appl. Microbiol. Biotechnol.">
        <title>Co-cultivation of the strictly anaerobic methanogen Methanosarcina barkeri with aerobic methanotrophs in an oxygen-limited membrane bioreactor.</title>
        <authorList>
            <person name="In 't Zandt M.H."/>
            <person name="van den Bosch T.J.M."/>
            <person name="Rijkers R."/>
            <person name="van Kessel M.A.H.J."/>
            <person name="Jetten M.S.M."/>
            <person name="Welte C.U."/>
        </authorList>
    </citation>
    <scope>NUCLEOTIDE SEQUENCE [LARGE SCALE GENOMIC DNA]</scope>
    <source>
        <strain evidence="2 3">DSM 17706</strain>
    </source>
</reference>
<dbReference type="OrthoDB" id="252197at2"/>
<dbReference type="Proteomes" id="UP000245137">
    <property type="component" value="Unassembled WGS sequence"/>
</dbReference>
<dbReference type="SUPFAM" id="SSF53850">
    <property type="entry name" value="Periplasmic binding protein-like II"/>
    <property type="match status" value="1"/>
</dbReference>
<sequence>MRKFGFATEADPMLRTILAALIVCLALVGGVATALHLYNRPAELRVAVVQGTQDFRLLTAAAQTFSHQHEPVRLKVMPVADSAAAATALEQGAAELAVARSDALPPSAQAIVVLHRNAAVLVAPGGSKVKRVADLRGKTIGVVQEIAGARGNVRLLETILAQYDISEQGFATVTLQPAEVEAALRAQKIDAVFLVAIPQIGPASDIIRTIAASGAKGKPPVFLAVAEAKAIAKRYPTLEPTEIVHGAFGGDPPRPDQALETTSVAVLLVARPSLQGSVAGEATRAFLTSRSAVAALAPLANNMEAPATDKDSVVPAHQGVIDFIDGEERGFFDKYSDFFYLGAMLASLVGSAAAALASRVRTKTHEHSERLIERLLEILPAARAAQDFAELDEYERELDQALVSSVADLRLRHMDGTSLHVVSLALDQARLAIQDRRRALCEAKGETAKGEVAAFPALRKIPAAE</sequence>
<dbReference type="Pfam" id="PF16868">
    <property type="entry name" value="NMT1_3"/>
    <property type="match status" value="1"/>
</dbReference>
<keyword evidence="3" id="KW-1185">Reference proteome</keyword>
<comment type="caution">
    <text evidence="2">The sequence shown here is derived from an EMBL/GenBank/DDBJ whole genome shotgun (WGS) entry which is preliminary data.</text>
</comment>
<evidence type="ECO:0000313" key="2">
    <source>
        <dbReference type="EMBL" id="PWB95578.1"/>
    </source>
</evidence>
<organism evidence="2 3">
    <name type="scientific">Methylosinus sporium</name>
    <dbReference type="NCBI Taxonomy" id="428"/>
    <lineage>
        <taxon>Bacteria</taxon>
        <taxon>Pseudomonadati</taxon>
        <taxon>Pseudomonadota</taxon>
        <taxon>Alphaproteobacteria</taxon>
        <taxon>Hyphomicrobiales</taxon>
        <taxon>Methylocystaceae</taxon>
        <taxon>Methylosinus</taxon>
    </lineage>
</organism>
<dbReference type="PANTHER" id="PTHR42941:SF1">
    <property type="entry name" value="SLL1037 PROTEIN"/>
    <property type="match status" value="1"/>
</dbReference>
<dbReference type="InterPro" id="IPR011852">
    <property type="entry name" value="TRAP_TAXI"/>
</dbReference>
<keyword evidence="1" id="KW-1133">Transmembrane helix</keyword>
<protein>
    <submittedName>
        <fullName evidence="2">C4-dicarboxylate ABC transporter substrate-binding protein</fullName>
    </submittedName>
</protein>
<keyword evidence="1" id="KW-0472">Membrane</keyword>
<feature type="transmembrane region" description="Helical" evidence="1">
    <location>
        <begin position="338"/>
        <end position="357"/>
    </location>
</feature>
<name>A0A2U1SVE5_METSR</name>
<dbReference type="AlphaFoldDB" id="A0A2U1SVE5"/>